<dbReference type="Gene3D" id="2.70.98.10">
    <property type="match status" value="1"/>
</dbReference>
<dbReference type="InterPro" id="IPR014718">
    <property type="entry name" value="GH-type_carb-bd"/>
</dbReference>
<comment type="caution">
    <text evidence="1">The sequence shown here is derived from an EMBL/GenBank/DDBJ whole genome shotgun (WGS) entry which is preliminary data.</text>
</comment>
<name>A0ABQ7H5K0_DUNSA</name>
<dbReference type="InterPro" id="IPR008183">
    <property type="entry name" value="Aldose_1/G6P_1-epimerase"/>
</dbReference>
<organism evidence="1 2">
    <name type="scientific">Dunaliella salina</name>
    <name type="common">Green alga</name>
    <name type="synonym">Protococcus salinus</name>
    <dbReference type="NCBI Taxonomy" id="3046"/>
    <lineage>
        <taxon>Eukaryota</taxon>
        <taxon>Viridiplantae</taxon>
        <taxon>Chlorophyta</taxon>
        <taxon>core chlorophytes</taxon>
        <taxon>Chlorophyceae</taxon>
        <taxon>CS clade</taxon>
        <taxon>Chlamydomonadales</taxon>
        <taxon>Dunaliellaceae</taxon>
        <taxon>Dunaliella</taxon>
    </lineage>
</organism>
<evidence type="ECO:0000313" key="2">
    <source>
        <dbReference type="Proteomes" id="UP000815325"/>
    </source>
</evidence>
<sequence length="146" mass="16133">MGMICMLLPNESNPSQLGRRHSKVHAARLGAALTKIVTPDRHGKKADVVLYPANPRDNANYMGVVVGRCANRISNARFTMPDGREVQLTANDGPHALHAWLFDFLFGCTFRVTVCYILMPLAACFCQQVNIARLVSYSLPSQKSQT</sequence>
<dbReference type="Pfam" id="PF01263">
    <property type="entry name" value="Aldose_epim"/>
    <property type="match status" value="1"/>
</dbReference>
<dbReference type="PANTHER" id="PTHR10091:SF0">
    <property type="entry name" value="GALACTOSE MUTAROTASE"/>
    <property type="match status" value="1"/>
</dbReference>
<evidence type="ECO:0000313" key="1">
    <source>
        <dbReference type="EMBL" id="KAF5842129.1"/>
    </source>
</evidence>
<dbReference type="InterPro" id="IPR011013">
    <property type="entry name" value="Gal_mutarotase_sf_dom"/>
</dbReference>
<accession>A0ABQ7H5K0</accession>
<dbReference type="Proteomes" id="UP000815325">
    <property type="component" value="Unassembled WGS sequence"/>
</dbReference>
<dbReference type="SUPFAM" id="SSF74650">
    <property type="entry name" value="Galactose mutarotase-like"/>
    <property type="match status" value="1"/>
</dbReference>
<gene>
    <name evidence="1" type="ORF">DUNSADRAFT_9088</name>
</gene>
<reference evidence="1" key="1">
    <citation type="submission" date="2017-08" db="EMBL/GenBank/DDBJ databases">
        <authorList>
            <person name="Polle J.E."/>
            <person name="Barry K."/>
            <person name="Cushman J."/>
            <person name="Schmutz J."/>
            <person name="Tran D."/>
            <person name="Hathwaick L.T."/>
            <person name="Yim W.C."/>
            <person name="Jenkins J."/>
            <person name="Mckie-Krisberg Z.M."/>
            <person name="Prochnik S."/>
            <person name="Lindquist E."/>
            <person name="Dockter R.B."/>
            <person name="Adam C."/>
            <person name="Molina H."/>
            <person name="Bunkerborg J."/>
            <person name="Jin E."/>
            <person name="Buchheim M."/>
            <person name="Magnuson J."/>
        </authorList>
    </citation>
    <scope>NUCLEOTIDE SEQUENCE</scope>
    <source>
        <strain evidence="1">CCAP 19/18</strain>
    </source>
</reference>
<protein>
    <submittedName>
        <fullName evidence="1">Galactose mutarotase-like domain-containing protein</fullName>
    </submittedName>
</protein>
<proteinExistence type="predicted"/>
<dbReference type="PANTHER" id="PTHR10091">
    <property type="entry name" value="ALDOSE-1-EPIMERASE"/>
    <property type="match status" value="1"/>
</dbReference>
<dbReference type="EMBL" id="MU069468">
    <property type="protein sequence ID" value="KAF5842129.1"/>
    <property type="molecule type" value="Genomic_DNA"/>
</dbReference>
<keyword evidence="2" id="KW-1185">Reference proteome</keyword>